<dbReference type="InterPro" id="IPR033738">
    <property type="entry name" value="AsnB_N"/>
</dbReference>
<comment type="caution">
    <text evidence="12">The sequence shown here is derived from an EMBL/GenBank/DDBJ whole genome shotgun (WGS) entry which is preliminary data.</text>
</comment>
<dbReference type="PROSITE" id="PS51278">
    <property type="entry name" value="GATASE_TYPE_2"/>
    <property type="match status" value="1"/>
</dbReference>
<gene>
    <name evidence="12" type="primary">asnB</name>
    <name evidence="12" type="ORF">EUV02_11125</name>
</gene>
<keyword evidence="8" id="KW-0028">Amino-acid biosynthesis</keyword>
<evidence type="ECO:0000256" key="5">
    <source>
        <dbReference type="ARBA" id="ARBA00022840"/>
    </source>
</evidence>
<evidence type="ECO:0000256" key="9">
    <source>
        <dbReference type="PIRSR" id="PIRSR001589-2"/>
    </source>
</evidence>
<dbReference type="InterPro" id="IPR051786">
    <property type="entry name" value="ASN_synthetase/amidase"/>
</dbReference>
<evidence type="ECO:0000256" key="3">
    <source>
        <dbReference type="ARBA" id="ARBA00012737"/>
    </source>
</evidence>
<comment type="similarity">
    <text evidence="2">Belongs to the asparagine synthetase family.</text>
</comment>
<reference evidence="12 13" key="1">
    <citation type="submission" date="2019-02" db="EMBL/GenBank/DDBJ databases">
        <title>Polymorphobacter sp. isolated from the lake at the Tibet of China.</title>
        <authorList>
            <person name="Li A."/>
        </authorList>
    </citation>
    <scope>NUCLEOTIDE SEQUENCE [LARGE SCALE GENOMIC DNA]</scope>
    <source>
        <strain evidence="12 13">DJ1R-1</strain>
    </source>
</reference>
<feature type="site" description="Important for beta-aspartyl-AMP intermediate formation" evidence="10">
    <location>
        <position position="371"/>
    </location>
</feature>
<dbReference type="InterPro" id="IPR029055">
    <property type="entry name" value="Ntn_hydrolases_N"/>
</dbReference>
<proteinExistence type="inferred from homology"/>
<feature type="active site" description="For GATase activity" evidence="8">
    <location>
        <position position="2"/>
    </location>
</feature>
<keyword evidence="4 9" id="KW-0547">Nucleotide-binding</keyword>
<evidence type="ECO:0000256" key="10">
    <source>
        <dbReference type="PIRSR" id="PIRSR001589-3"/>
    </source>
</evidence>
<dbReference type="NCBIfam" id="TIGR01536">
    <property type="entry name" value="asn_synth_AEB"/>
    <property type="match status" value="1"/>
</dbReference>
<evidence type="ECO:0000256" key="4">
    <source>
        <dbReference type="ARBA" id="ARBA00022741"/>
    </source>
</evidence>
<evidence type="ECO:0000256" key="1">
    <source>
        <dbReference type="ARBA" id="ARBA00005187"/>
    </source>
</evidence>
<evidence type="ECO:0000259" key="11">
    <source>
        <dbReference type="PROSITE" id="PS51278"/>
    </source>
</evidence>
<keyword evidence="12" id="KW-0436">Ligase</keyword>
<dbReference type="PANTHER" id="PTHR43284">
    <property type="entry name" value="ASPARAGINE SYNTHETASE (GLUTAMINE-HYDROLYZING)"/>
    <property type="match status" value="1"/>
</dbReference>
<evidence type="ECO:0000256" key="7">
    <source>
        <dbReference type="ARBA" id="ARBA00048741"/>
    </source>
</evidence>
<dbReference type="GO" id="GO:0005524">
    <property type="term" value="F:ATP binding"/>
    <property type="evidence" value="ECO:0007669"/>
    <property type="project" value="UniProtKB-KW"/>
</dbReference>
<evidence type="ECO:0000313" key="12">
    <source>
        <dbReference type="EMBL" id="TFU03692.1"/>
    </source>
</evidence>
<evidence type="ECO:0000256" key="6">
    <source>
        <dbReference type="ARBA" id="ARBA00022962"/>
    </source>
</evidence>
<evidence type="ECO:0000256" key="8">
    <source>
        <dbReference type="PIRSR" id="PIRSR001589-1"/>
    </source>
</evidence>
<keyword evidence="5 9" id="KW-0067">ATP-binding</keyword>
<dbReference type="InterPro" id="IPR014729">
    <property type="entry name" value="Rossmann-like_a/b/a_fold"/>
</dbReference>
<feature type="domain" description="Glutamine amidotransferase type-2" evidence="11">
    <location>
        <begin position="2"/>
        <end position="213"/>
    </location>
</feature>
<dbReference type="SUPFAM" id="SSF56235">
    <property type="entry name" value="N-terminal nucleophile aminohydrolases (Ntn hydrolases)"/>
    <property type="match status" value="1"/>
</dbReference>
<feature type="binding site" evidence="9">
    <location>
        <position position="100"/>
    </location>
    <ligand>
        <name>L-glutamine</name>
        <dbReference type="ChEBI" id="CHEBI:58359"/>
    </ligand>
</feature>
<protein>
    <recommendedName>
        <fullName evidence="3">asparagine synthase (glutamine-hydrolyzing)</fullName>
        <ecNumber evidence="3">6.3.5.4</ecNumber>
    </recommendedName>
</protein>
<dbReference type="Pfam" id="PF00733">
    <property type="entry name" value="Asn_synthase"/>
    <property type="match status" value="1"/>
</dbReference>
<dbReference type="OrthoDB" id="9763290at2"/>
<name>A0A4Y9ENQ7_9SPHN</name>
<dbReference type="SUPFAM" id="SSF52402">
    <property type="entry name" value="Adenine nucleotide alpha hydrolases-like"/>
    <property type="match status" value="1"/>
</dbReference>
<dbReference type="PANTHER" id="PTHR43284:SF1">
    <property type="entry name" value="ASPARAGINE SYNTHETASE"/>
    <property type="match status" value="1"/>
</dbReference>
<dbReference type="Gene3D" id="3.60.20.10">
    <property type="entry name" value="Glutamine Phosphoribosylpyrophosphate, subunit 1, domain 1"/>
    <property type="match status" value="1"/>
</dbReference>
<dbReference type="InterPro" id="IPR017932">
    <property type="entry name" value="GATase_2_dom"/>
</dbReference>
<keyword evidence="6 8" id="KW-0315">Glutamine amidotransferase</keyword>
<comment type="pathway">
    <text evidence="1">Amino-acid biosynthesis; L-asparagine biosynthesis; L-asparagine from L-aspartate (L-Gln route): step 1/1.</text>
</comment>
<dbReference type="EMBL" id="SIHO01000002">
    <property type="protein sequence ID" value="TFU03692.1"/>
    <property type="molecule type" value="Genomic_DNA"/>
</dbReference>
<sequence>MCGIFGIVTDSESVPDRARLDASMQSLVHRGPNSQKIHAGPGAGFAHTRLSFVDVDARSDQPFWDVSARYALIFNGEIYNYRQLRAQLESEGVVFRTTSDTEVLLQMLLHRDPDTAIRALEGMFAFALFDSADRSLLMARDRFGMKPLFIQQVGEAFLFGSEVKAFAPWTAPSVDRFMVASYLQGFRGPTSGFTFLDDVTSVPPGQIVVKRPGSAPQFHAFARLEDFLTPAAIDEYAALSSTQIVDHMEQLLSDSVEAHLLADVPVGAFCSGGVDSSLLMGIAARRHNNLAIFHADVQGPFSELGAAAALSKHLKLDLKAVSVTEREFIDLLPRAIRHFEQPLADRPNCVPMMQVACLARDSGVKGLLSGEGSDECFLGYPWLGRKALTDGYYALGGKLRSGVRAVPGVGDLLWPVPEGNVDLVRSLFNRREVVDDAERVAAAVAALGPAIKSEGHRWTLDYLHHHLRILLHRNDTMGMAGSIESRFPFLDHAVVRAAVNMPTEYKLRRDWRALDKSHPFTRDKWVVREVAKRYMPPELSQRPKFGFWTNVFQRTRIDPRYFHDSSIASLLGLTNTQMDATLASADHSFQQRLLHLDLWGRACVDVEPEDASVARLREFVSIKAL</sequence>
<comment type="catalytic activity">
    <reaction evidence="7">
        <text>L-aspartate + L-glutamine + ATP + H2O = L-asparagine + L-glutamate + AMP + diphosphate + H(+)</text>
        <dbReference type="Rhea" id="RHEA:12228"/>
        <dbReference type="ChEBI" id="CHEBI:15377"/>
        <dbReference type="ChEBI" id="CHEBI:15378"/>
        <dbReference type="ChEBI" id="CHEBI:29985"/>
        <dbReference type="ChEBI" id="CHEBI:29991"/>
        <dbReference type="ChEBI" id="CHEBI:30616"/>
        <dbReference type="ChEBI" id="CHEBI:33019"/>
        <dbReference type="ChEBI" id="CHEBI:58048"/>
        <dbReference type="ChEBI" id="CHEBI:58359"/>
        <dbReference type="ChEBI" id="CHEBI:456215"/>
        <dbReference type="EC" id="6.3.5.4"/>
    </reaction>
</comment>
<dbReference type="InterPro" id="IPR001962">
    <property type="entry name" value="Asn_synthase"/>
</dbReference>
<dbReference type="Pfam" id="PF13537">
    <property type="entry name" value="GATase_7"/>
    <property type="match status" value="1"/>
</dbReference>
<accession>A0A4Y9ENQ7</accession>
<dbReference type="PIRSF" id="PIRSF001589">
    <property type="entry name" value="Asn_synthetase_glu-h"/>
    <property type="match status" value="1"/>
</dbReference>
<dbReference type="InterPro" id="IPR006426">
    <property type="entry name" value="Asn_synth_AEB"/>
</dbReference>
<dbReference type="EC" id="6.3.5.4" evidence="3"/>
<dbReference type="Gene3D" id="3.40.50.620">
    <property type="entry name" value="HUPs"/>
    <property type="match status" value="1"/>
</dbReference>
<dbReference type="GO" id="GO:0006529">
    <property type="term" value="P:asparagine biosynthetic process"/>
    <property type="evidence" value="ECO:0007669"/>
    <property type="project" value="UniProtKB-KW"/>
</dbReference>
<dbReference type="CDD" id="cd01991">
    <property type="entry name" value="Asn_synthase_B_C"/>
    <property type="match status" value="1"/>
</dbReference>
<dbReference type="AlphaFoldDB" id="A0A4Y9ENQ7"/>
<evidence type="ECO:0000313" key="13">
    <source>
        <dbReference type="Proteomes" id="UP000297737"/>
    </source>
</evidence>
<keyword evidence="13" id="KW-1185">Reference proteome</keyword>
<dbReference type="CDD" id="cd00712">
    <property type="entry name" value="AsnB"/>
    <property type="match status" value="1"/>
</dbReference>
<dbReference type="RefSeq" id="WP_135246284.1">
    <property type="nucleotide sequence ID" value="NZ_SIHO01000002.1"/>
</dbReference>
<organism evidence="12 13">
    <name type="scientific">Glacieibacterium arshaanense</name>
    <dbReference type="NCBI Taxonomy" id="2511025"/>
    <lineage>
        <taxon>Bacteria</taxon>
        <taxon>Pseudomonadati</taxon>
        <taxon>Pseudomonadota</taxon>
        <taxon>Alphaproteobacteria</taxon>
        <taxon>Sphingomonadales</taxon>
        <taxon>Sphingosinicellaceae</taxon>
        <taxon>Glacieibacterium</taxon>
    </lineage>
</organism>
<dbReference type="Proteomes" id="UP000297737">
    <property type="component" value="Unassembled WGS sequence"/>
</dbReference>
<evidence type="ECO:0000256" key="2">
    <source>
        <dbReference type="ARBA" id="ARBA00005752"/>
    </source>
</evidence>
<dbReference type="GO" id="GO:0004066">
    <property type="term" value="F:asparagine synthase (glutamine-hydrolyzing) activity"/>
    <property type="evidence" value="ECO:0007669"/>
    <property type="project" value="UniProtKB-EC"/>
</dbReference>
<keyword evidence="8" id="KW-0061">Asparagine biosynthesis</keyword>
<feature type="binding site" evidence="9">
    <location>
        <begin position="369"/>
        <end position="370"/>
    </location>
    <ligand>
        <name>ATP</name>
        <dbReference type="ChEBI" id="CHEBI:30616"/>
    </ligand>
</feature>